<accession>A0A7C4TFP3</accession>
<dbReference type="EMBL" id="DTGZ01000003">
    <property type="protein sequence ID" value="HGV96703.1"/>
    <property type="molecule type" value="Genomic_DNA"/>
</dbReference>
<keyword evidence="1" id="KW-0812">Transmembrane</keyword>
<keyword evidence="1" id="KW-1133">Transmembrane helix</keyword>
<feature type="transmembrane region" description="Helical" evidence="1">
    <location>
        <begin position="33"/>
        <end position="53"/>
    </location>
</feature>
<comment type="caution">
    <text evidence="4">The sequence shown here is derived from an EMBL/GenBank/DDBJ whole genome shotgun (WGS) entry which is preliminary data.</text>
</comment>
<dbReference type="InterPro" id="IPR006675">
    <property type="entry name" value="HDIG_dom"/>
</dbReference>
<dbReference type="NCBIfam" id="TIGR00277">
    <property type="entry name" value="HDIG"/>
    <property type="match status" value="1"/>
</dbReference>
<feature type="transmembrane region" description="Helical" evidence="1">
    <location>
        <begin position="6"/>
        <end position="26"/>
    </location>
</feature>
<keyword evidence="1" id="KW-0472">Membrane</keyword>
<feature type="transmembrane region" description="Helical" evidence="1">
    <location>
        <begin position="138"/>
        <end position="160"/>
    </location>
</feature>
<dbReference type="InterPro" id="IPR003607">
    <property type="entry name" value="HD/PDEase_dom"/>
</dbReference>
<dbReference type="CDD" id="cd00077">
    <property type="entry name" value="HDc"/>
    <property type="match status" value="1"/>
</dbReference>
<dbReference type="PROSITE" id="PS51832">
    <property type="entry name" value="HD_GYP"/>
    <property type="match status" value="1"/>
</dbReference>
<dbReference type="PANTHER" id="PTHR43155">
    <property type="entry name" value="CYCLIC DI-GMP PHOSPHODIESTERASE PA4108-RELATED"/>
    <property type="match status" value="1"/>
</dbReference>
<feature type="transmembrane region" description="Helical" evidence="1">
    <location>
        <begin position="97"/>
        <end position="118"/>
    </location>
</feature>
<feature type="domain" description="HD-GYP" evidence="3">
    <location>
        <begin position="245"/>
        <end position="434"/>
    </location>
</feature>
<name>A0A7C4TFP3_UNCW3</name>
<dbReference type="SMART" id="SM00471">
    <property type="entry name" value="HDc"/>
    <property type="match status" value="1"/>
</dbReference>
<dbReference type="PANTHER" id="PTHR43155:SF2">
    <property type="entry name" value="CYCLIC DI-GMP PHOSPHODIESTERASE PA4108"/>
    <property type="match status" value="1"/>
</dbReference>
<dbReference type="Pfam" id="PF13487">
    <property type="entry name" value="HD_5"/>
    <property type="match status" value="1"/>
</dbReference>
<dbReference type="PROSITE" id="PS51831">
    <property type="entry name" value="HD"/>
    <property type="match status" value="1"/>
</dbReference>
<feature type="transmembrane region" description="Helical" evidence="1">
    <location>
        <begin position="65"/>
        <end position="85"/>
    </location>
</feature>
<evidence type="ECO:0000313" key="4">
    <source>
        <dbReference type="EMBL" id="HGV96703.1"/>
    </source>
</evidence>
<dbReference type="InterPro" id="IPR037522">
    <property type="entry name" value="HD_GYP_dom"/>
</dbReference>
<dbReference type="Gene3D" id="1.10.3210.10">
    <property type="entry name" value="Hypothetical protein af1432"/>
    <property type="match status" value="1"/>
</dbReference>
<protein>
    <submittedName>
        <fullName evidence="4">HD-GYP domain-containing protein</fullName>
    </submittedName>
</protein>
<feature type="transmembrane region" description="Helical" evidence="1">
    <location>
        <begin position="205"/>
        <end position="226"/>
    </location>
</feature>
<reference evidence="4" key="1">
    <citation type="journal article" date="2020" name="mSystems">
        <title>Genome- and Community-Level Interaction Insights into Carbon Utilization and Element Cycling Functions of Hydrothermarchaeota in Hydrothermal Sediment.</title>
        <authorList>
            <person name="Zhou Z."/>
            <person name="Liu Y."/>
            <person name="Xu W."/>
            <person name="Pan J."/>
            <person name="Luo Z.H."/>
            <person name="Li M."/>
        </authorList>
    </citation>
    <scope>NUCLEOTIDE SEQUENCE [LARGE SCALE GENOMIC DNA]</scope>
    <source>
        <strain evidence="4">SpSt-774</strain>
    </source>
</reference>
<dbReference type="AlphaFoldDB" id="A0A7C4TFP3"/>
<sequence length="434" mass="49426">MIPSHLQFSFFLIVLLFSFALFYLYFKNQYDRKFGYAGLFFIFGAGFLLSSYMMENNPNSPSVIFWNKFMFFCIFANFFVFPHFVFNTFGRKYDKSFSLITLTVAVALSVVVLFTDLLVTHNLTNFAGVSRPIKTPLLYLFTGLLTIFVGYIFFDAVVSAKRTIGKLLDVKPMIAGICLAIILGVIDITGTFFSRTLIMQIRDPTVFGILIVMLTFAWSFLSQYTMAFASLSKSKKEIEQLIEKSNKNFMEFVQLIAKTLDAKDEYTAGHSLRVADYAVRIARELNLPENEIEILKQACLLHDIGKIGIPDGILNKKGPLNDEEMRYIVSHPILGKKILGTVSEFKPIIDIVYSHHERVDGKGYPEGLDRDRIPLLARIIAVADTYDAMISERPYRRAKSHKMAIEELKAVKDKQLDGEIVDIFLKILERTAQS</sequence>
<proteinExistence type="predicted"/>
<feature type="transmembrane region" description="Helical" evidence="1">
    <location>
        <begin position="172"/>
        <end position="193"/>
    </location>
</feature>
<gene>
    <name evidence="4" type="ORF">ENV60_00175</name>
</gene>
<dbReference type="InterPro" id="IPR006674">
    <property type="entry name" value="HD_domain"/>
</dbReference>
<organism evidence="4">
    <name type="scientific">candidate division WOR-3 bacterium</name>
    <dbReference type="NCBI Taxonomy" id="2052148"/>
    <lineage>
        <taxon>Bacteria</taxon>
        <taxon>Bacteria division WOR-3</taxon>
    </lineage>
</organism>
<feature type="domain" description="HD" evidence="2">
    <location>
        <begin position="267"/>
        <end position="389"/>
    </location>
</feature>
<evidence type="ECO:0000259" key="2">
    <source>
        <dbReference type="PROSITE" id="PS51831"/>
    </source>
</evidence>
<dbReference type="SUPFAM" id="SSF109604">
    <property type="entry name" value="HD-domain/PDEase-like"/>
    <property type="match status" value="1"/>
</dbReference>
<evidence type="ECO:0000259" key="3">
    <source>
        <dbReference type="PROSITE" id="PS51832"/>
    </source>
</evidence>
<evidence type="ECO:0000256" key="1">
    <source>
        <dbReference type="SAM" id="Phobius"/>
    </source>
</evidence>